<feature type="transmembrane region" description="Helical" evidence="3">
    <location>
        <begin position="68"/>
        <end position="89"/>
    </location>
</feature>
<feature type="transmembrane region" description="Helical" evidence="3">
    <location>
        <begin position="101"/>
        <end position="119"/>
    </location>
</feature>
<dbReference type="InterPro" id="IPR052734">
    <property type="entry name" value="Nod_factor_acetyltransferase"/>
</dbReference>
<dbReference type="InterPro" id="IPR002656">
    <property type="entry name" value="Acyl_transf_3_dom"/>
</dbReference>
<comment type="subcellular location">
    <subcellularLocation>
        <location evidence="1">Membrane</location>
    </subcellularLocation>
</comment>
<accession>A0AAX2DN32</accession>
<dbReference type="RefSeq" id="WP_038407186.1">
    <property type="nucleotide sequence ID" value="NZ_FNMX01000004.1"/>
</dbReference>
<feature type="transmembrane region" description="Helical" evidence="3">
    <location>
        <begin position="36"/>
        <end position="56"/>
    </location>
</feature>
<feature type="transmembrane region" description="Helical" evidence="3">
    <location>
        <begin position="225"/>
        <end position="249"/>
    </location>
</feature>
<proteinExistence type="inferred from homology"/>
<feature type="transmembrane region" description="Helical" evidence="3">
    <location>
        <begin position="188"/>
        <end position="205"/>
    </location>
</feature>
<feature type="transmembrane region" description="Helical" evidence="3">
    <location>
        <begin position="12"/>
        <end position="30"/>
    </location>
</feature>
<name>A0AAX2DN32_LISIV</name>
<sequence>MKTTGYDIQISNMKGMLIFLVILGHILLIVGSKEDVIFDIIYSFHMPAFIFISGICSQKGNFKKIGRLIGLFIIFQPLFLLLGFLVGYYPAITMKMLVTPAYHLWYLLALAAWTLLVIYANKRGKYAVDTLLLVVVLLVLAVVNRYFYSTQFLTITRILSFAPYFIAGFYLSTNGLLRTRELIKRYKYIGIVTLVILVSFTYYLFSENPNAYFSLFVGFAGKATFSASIIGYLISVFASFVLAFLWIMLMIILVPTKKTNLIVVGNNTLYPYILHPIIIFLMVPKIAYFSEQTAIFQLTFALLMAISVFSIFTMILKKERV</sequence>
<dbReference type="PANTHER" id="PTHR37312:SF1">
    <property type="entry name" value="MEMBRANE-BOUND ACYLTRANSFERASE YKRP-RELATED"/>
    <property type="match status" value="1"/>
</dbReference>
<comment type="caution">
    <text evidence="5">The sequence shown here is derived from an EMBL/GenBank/DDBJ whole genome shotgun (WGS) entry which is preliminary data.</text>
</comment>
<evidence type="ECO:0000259" key="4">
    <source>
        <dbReference type="Pfam" id="PF01757"/>
    </source>
</evidence>
<dbReference type="Pfam" id="PF01757">
    <property type="entry name" value="Acyl_transf_3"/>
    <property type="match status" value="1"/>
</dbReference>
<dbReference type="AlphaFoldDB" id="A0AAX2DN32"/>
<keyword evidence="3" id="KW-0472">Membrane</keyword>
<feature type="domain" description="Acyltransferase 3" evidence="4">
    <location>
        <begin position="10"/>
        <end position="311"/>
    </location>
</feature>
<reference evidence="5 6" key="1">
    <citation type="submission" date="2016-10" db="EMBL/GenBank/DDBJ databases">
        <authorList>
            <person name="Varghese N."/>
            <person name="Submissions S."/>
        </authorList>
    </citation>
    <scope>NUCLEOTIDE SEQUENCE [LARGE SCALE GENOMIC DNA]</scope>
    <source>
        <strain evidence="5 6">ATCC 49954</strain>
    </source>
</reference>
<dbReference type="Proteomes" id="UP000183610">
    <property type="component" value="Unassembled WGS sequence"/>
</dbReference>
<dbReference type="GO" id="GO:0016747">
    <property type="term" value="F:acyltransferase activity, transferring groups other than amino-acyl groups"/>
    <property type="evidence" value="ECO:0007669"/>
    <property type="project" value="InterPro"/>
</dbReference>
<feature type="transmembrane region" description="Helical" evidence="3">
    <location>
        <begin position="154"/>
        <end position="176"/>
    </location>
</feature>
<feature type="transmembrane region" description="Helical" evidence="3">
    <location>
        <begin position="126"/>
        <end position="148"/>
    </location>
</feature>
<evidence type="ECO:0000313" key="6">
    <source>
        <dbReference type="Proteomes" id="UP000183610"/>
    </source>
</evidence>
<evidence type="ECO:0000256" key="1">
    <source>
        <dbReference type="ARBA" id="ARBA00004370"/>
    </source>
</evidence>
<dbReference type="EMBL" id="FNMX01000004">
    <property type="protein sequence ID" value="SDW48431.1"/>
    <property type="molecule type" value="Genomic_DNA"/>
</dbReference>
<evidence type="ECO:0000256" key="2">
    <source>
        <dbReference type="ARBA" id="ARBA00007400"/>
    </source>
</evidence>
<evidence type="ECO:0000313" key="5">
    <source>
        <dbReference type="EMBL" id="SDW48431.1"/>
    </source>
</evidence>
<keyword evidence="3" id="KW-1133">Transmembrane helix</keyword>
<dbReference type="PANTHER" id="PTHR37312">
    <property type="entry name" value="MEMBRANE-BOUND ACYLTRANSFERASE YKRP-RELATED"/>
    <property type="match status" value="1"/>
</dbReference>
<feature type="transmembrane region" description="Helical" evidence="3">
    <location>
        <begin position="269"/>
        <end position="288"/>
    </location>
</feature>
<protein>
    <submittedName>
        <fullName evidence="5">Fucose 4-O-acetylase</fullName>
    </submittedName>
</protein>
<keyword evidence="3" id="KW-0812">Transmembrane</keyword>
<evidence type="ECO:0000256" key="3">
    <source>
        <dbReference type="SAM" id="Phobius"/>
    </source>
</evidence>
<organism evidence="5 6">
    <name type="scientific">Listeria ivanovii</name>
    <dbReference type="NCBI Taxonomy" id="1638"/>
    <lineage>
        <taxon>Bacteria</taxon>
        <taxon>Bacillati</taxon>
        <taxon>Bacillota</taxon>
        <taxon>Bacilli</taxon>
        <taxon>Bacillales</taxon>
        <taxon>Listeriaceae</taxon>
        <taxon>Listeria</taxon>
    </lineage>
</organism>
<comment type="similarity">
    <text evidence="2">Belongs to the acyltransferase 3 family.</text>
</comment>
<gene>
    <name evidence="5" type="ORF">SAMN05421782_1042</name>
</gene>
<feature type="transmembrane region" description="Helical" evidence="3">
    <location>
        <begin position="294"/>
        <end position="316"/>
    </location>
</feature>